<accession>A0ACC0A7U6</accession>
<comment type="caution">
    <text evidence="1">The sequence shown here is derived from an EMBL/GenBank/DDBJ whole genome shotgun (WGS) entry which is preliminary data.</text>
</comment>
<evidence type="ECO:0000313" key="1">
    <source>
        <dbReference type="EMBL" id="KAI5656027.1"/>
    </source>
</evidence>
<keyword evidence="2" id="KW-1185">Reference proteome</keyword>
<dbReference type="Proteomes" id="UP001060085">
    <property type="component" value="Linkage Group LG06"/>
</dbReference>
<protein>
    <submittedName>
        <fullName evidence="1">Uncharacterized protein</fullName>
    </submittedName>
</protein>
<proteinExistence type="predicted"/>
<evidence type="ECO:0000313" key="2">
    <source>
        <dbReference type="Proteomes" id="UP001060085"/>
    </source>
</evidence>
<sequence length="742" mass="83248">MESFARREDVLLGQFQSSPKSGNRDESDMDFSDVFGGPPRRFSMQEMRVRYSFSESTMESSSEQEGKRWSGFDEKPVFGEENVNRRSYQNDDFFDDIFRGDDSKSAYGSPRIGRDVFGPNPSSRVLSPARPLPPKAEPFSTSVPAQFSLPAKLTKGMDFPAFASANRGLYKSKDGTANGENYTLTSSVSLSRFASQTTELMEETRKDQSVYHQRSLSHQVSLSSEELIYETRSDEKDKDSKLTNDSENADASADASTDDSFQFHFSIYKWAGKGVPSLIPLMASNKLRSRFKSKMERCSSSNARIHCDSIYRDSPDVEEQIIAVNTETVSSEEKDGKQDGTSKENKIKSENEVNEPHPEVPELENVKTERHAKPNGEAISNRKTEEEARSKHELDISEKPKKEVYMKKKQAHMPEQKPLGALFKEERQGKGYATDGEENKFKVSTAAKEDVKAINRAKKTNSKGTNLNKAEAAKASLQGSATKSGVALGKSAVKGKVMEFVKIFNQEPSVKPKSNSEIPSKSSRWKGIDVNETQNENENSKETKIPEKVYASNTEKMPDASCREDDKPEADKVKQDTHSRSSVHKTSRQFSNEKNPPIFSDSLPNNREAKVENRRESSQGEFLIEEQPQILDKDLQTQGDSVDIKGLDAKIKQWSNGRKGNIRSLLSTLQLVLWAESGWKPVPLVDIIEGNAVKRAYQRALLCLHPDKLQQKGAASDQKYVAEKVFDILQEAWDHFNALGFI</sequence>
<reference evidence="2" key="1">
    <citation type="journal article" date="2023" name="Nat. Plants">
        <title>Single-cell RNA sequencing provides a high-resolution roadmap for understanding the multicellular compartmentation of specialized metabolism.</title>
        <authorList>
            <person name="Sun S."/>
            <person name="Shen X."/>
            <person name="Li Y."/>
            <person name="Li Y."/>
            <person name="Wang S."/>
            <person name="Li R."/>
            <person name="Zhang H."/>
            <person name="Shen G."/>
            <person name="Guo B."/>
            <person name="Wei J."/>
            <person name="Xu J."/>
            <person name="St-Pierre B."/>
            <person name="Chen S."/>
            <person name="Sun C."/>
        </authorList>
    </citation>
    <scope>NUCLEOTIDE SEQUENCE [LARGE SCALE GENOMIC DNA]</scope>
</reference>
<gene>
    <name evidence="1" type="ORF">M9H77_24820</name>
</gene>
<name>A0ACC0A7U6_CATRO</name>
<dbReference type="EMBL" id="CM044706">
    <property type="protein sequence ID" value="KAI5656027.1"/>
    <property type="molecule type" value="Genomic_DNA"/>
</dbReference>
<organism evidence="1 2">
    <name type="scientific">Catharanthus roseus</name>
    <name type="common">Madagascar periwinkle</name>
    <name type="synonym">Vinca rosea</name>
    <dbReference type="NCBI Taxonomy" id="4058"/>
    <lineage>
        <taxon>Eukaryota</taxon>
        <taxon>Viridiplantae</taxon>
        <taxon>Streptophyta</taxon>
        <taxon>Embryophyta</taxon>
        <taxon>Tracheophyta</taxon>
        <taxon>Spermatophyta</taxon>
        <taxon>Magnoliopsida</taxon>
        <taxon>eudicotyledons</taxon>
        <taxon>Gunneridae</taxon>
        <taxon>Pentapetalae</taxon>
        <taxon>asterids</taxon>
        <taxon>lamiids</taxon>
        <taxon>Gentianales</taxon>
        <taxon>Apocynaceae</taxon>
        <taxon>Rauvolfioideae</taxon>
        <taxon>Vinceae</taxon>
        <taxon>Catharanthinae</taxon>
        <taxon>Catharanthus</taxon>
    </lineage>
</organism>